<dbReference type="EMBL" id="AP028679">
    <property type="protein sequence ID" value="BEQ14213.1"/>
    <property type="molecule type" value="Genomic_DNA"/>
</dbReference>
<dbReference type="Proteomes" id="UP001366166">
    <property type="component" value="Chromosome"/>
</dbReference>
<evidence type="ECO:0000313" key="5">
    <source>
        <dbReference type="Proteomes" id="UP001366166"/>
    </source>
</evidence>
<evidence type="ECO:0000259" key="3">
    <source>
        <dbReference type="Pfam" id="PF13435"/>
    </source>
</evidence>
<accession>A0AAU9EAT9</accession>
<dbReference type="Pfam" id="PF13435">
    <property type="entry name" value="Cytochrome_C554"/>
    <property type="match status" value="1"/>
</dbReference>
<dbReference type="SUPFAM" id="SSF48695">
    <property type="entry name" value="Multiheme cytochromes"/>
    <property type="match status" value="1"/>
</dbReference>
<protein>
    <submittedName>
        <fullName evidence="4">Cytochrome c</fullName>
    </submittedName>
</protein>
<reference evidence="5" key="1">
    <citation type="journal article" date="2023" name="Arch. Microbiol.">
        <title>Desulfoferula mesophilus gen. nov. sp. nov., a mesophilic sulfate-reducing bacterium isolated from a brackish lake sediment.</title>
        <authorList>
            <person name="Watanabe T."/>
            <person name="Yabe T."/>
            <person name="Tsuji J.M."/>
            <person name="Fukui M."/>
        </authorList>
    </citation>
    <scope>NUCLEOTIDE SEQUENCE [LARGE SCALE GENOMIC DNA]</scope>
    <source>
        <strain evidence="5">12FAK</strain>
    </source>
</reference>
<evidence type="ECO:0000256" key="1">
    <source>
        <dbReference type="ARBA" id="ARBA00022729"/>
    </source>
</evidence>
<dbReference type="Gene3D" id="1.10.1130.10">
    <property type="entry name" value="Flavocytochrome C3, Chain A"/>
    <property type="match status" value="1"/>
</dbReference>
<dbReference type="PANTHER" id="PTHR35038">
    <property type="entry name" value="DISSIMILATORY SULFITE REDUCTASE SIRA"/>
    <property type="match status" value="1"/>
</dbReference>
<name>A0AAU9EAT9_9BACT</name>
<gene>
    <name evidence="4" type="ORF">FAK_12790</name>
</gene>
<dbReference type="InterPro" id="IPR023155">
    <property type="entry name" value="Cyt_c-552/4"/>
</dbReference>
<keyword evidence="1 2" id="KW-0732">Signal</keyword>
<dbReference type="AlphaFoldDB" id="A0AAU9EAT9"/>
<dbReference type="NCBIfam" id="NF040886">
    <property type="entry name" value="cyt_C_like_Sec"/>
    <property type="match status" value="1"/>
</dbReference>
<sequence>MKPLPKLTKVLALAVTAGSLLFWGAFPAWAAGEHAPAKSLAELLERNDSKRCQECHSEIYEQWSRSHHARSLMGLNGFSFMSKYLRKGPLAVKKPQDATMDNFPCAKCHLPQLVGTEPQVARELAEVIWRDDKAVVSRLNIGCLVCHQDKAVVHHRPEPGVLYGPKTLTEHEGTVKVVRKSSFMASPAFCGQCHGMGPNFEFTPPVQCATLYGSYLHAYVADGGSRTCLDCHMSGRDHTFPPDFSDQKATAQLYRAALPMEVEVLPYTFHPGHKQDSPRVVVGLTIENRAGHRIPDG</sequence>
<dbReference type="KEGG" id="dmp:FAK_12790"/>
<keyword evidence="5" id="KW-1185">Reference proteome</keyword>
<feature type="domain" description="Cytochrome c-552/4" evidence="3">
    <location>
        <begin position="52"/>
        <end position="147"/>
    </location>
</feature>
<evidence type="ECO:0000256" key="2">
    <source>
        <dbReference type="SAM" id="SignalP"/>
    </source>
</evidence>
<proteinExistence type="predicted"/>
<organism evidence="4 5">
    <name type="scientific">Desulfoferula mesophila</name>
    <dbReference type="NCBI Taxonomy" id="3058419"/>
    <lineage>
        <taxon>Bacteria</taxon>
        <taxon>Pseudomonadati</taxon>
        <taxon>Thermodesulfobacteriota</taxon>
        <taxon>Desulfarculia</taxon>
        <taxon>Desulfarculales</taxon>
        <taxon>Desulfarculaceae</taxon>
        <taxon>Desulfoferula</taxon>
    </lineage>
</organism>
<evidence type="ECO:0000313" key="4">
    <source>
        <dbReference type="EMBL" id="BEQ14213.1"/>
    </source>
</evidence>
<dbReference type="InterPro" id="IPR051829">
    <property type="entry name" value="Multiheme_Cytochr_ET"/>
</dbReference>
<feature type="chain" id="PRO_5043795916" evidence="2">
    <location>
        <begin position="31"/>
        <end position="297"/>
    </location>
</feature>
<feature type="signal peptide" evidence="2">
    <location>
        <begin position="1"/>
        <end position="30"/>
    </location>
</feature>
<dbReference type="InterPro" id="IPR036280">
    <property type="entry name" value="Multihaem_cyt_sf"/>
</dbReference>